<name>A0A382ZS92_9ZZZZ</name>
<reference evidence="1" key="1">
    <citation type="submission" date="2018-05" db="EMBL/GenBank/DDBJ databases">
        <authorList>
            <person name="Lanie J.A."/>
            <person name="Ng W.-L."/>
            <person name="Kazmierczak K.M."/>
            <person name="Andrzejewski T.M."/>
            <person name="Davidsen T.M."/>
            <person name="Wayne K.J."/>
            <person name="Tettelin H."/>
            <person name="Glass J.I."/>
            <person name="Rusch D."/>
            <person name="Podicherti R."/>
            <person name="Tsui H.-C.T."/>
            <person name="Winkler M.E."/>
        </authorList>
    </citation>
    <scope>NUCLEOTIDE SEQUENCE</scope>
</reference>
<dbReference type="EMBL" id="UINC01186327">
    <property type="protein sequence ID" value="SVD98496.1"/>
    <property type="molecule type" value="Genomic_DNA"/>
</dbReference>
<feature type="non-terminal residue" evidence="1">
    <location>
        <position position="1"/>
    </location>
</feature>
<protein>
    <submittedName>
        <fullName evidence="1">Uncharacterized protein</fullName>
    </submittedName>
</protein>
<dbReference type="AlphaFoldDB" id="A0A382ZS92"/>
<sequence length="171" mass="19374">FGGISFRSFSFQHKLIAFDREDSYTIHSLINAFKYYASPALSSTKARMEFPAQFEVEFNFPDGKNSTINPWLPKIKRCVLESVEVNHTASDGWAIHDTGAPVDIELSLQFKEVELAYKDHYRPTPKSPPPDYIGAAWDATTQAFTNSAEHLNNALTMADRIIPERITFGKR</sequence>
<evidence type="ECO:0000313" key="1">
    <source>
        <dbReference type="EMBL" id="SVD98496.1"/>
    </source>
</evidence>
<accession>A0A382ZS92</accession>
<proteinExistence type="predicted"/>
<gene>
    <name evidence="1" type="ORF">METZ01_LOCUS451350</name>
</gene>
<organism evidence="1">
    <name type="scientific">marine metagenome</name>
    <dbReference type="NCBI Taxonomy" id="408172"/>
    <lineage>
        <taxon>unclassified sequences</taxon>
        <taxon>metagenomes</taxon>
        <taxon>ecological metagenomes</taxon>
    </lineage>
</organism>